<evidence type="ECO:0000313" key="3">
    <source>
        <dbReference type="Proteomes" id="UP000019478"/>
    </source>
</evidence>
<feature type="compositionally biased region" description="Basic and acidic residues" evidence="1">
    <location>
        <begin position="217"/>
        <end position="232"/>
    </location>
</feature>
<organism evidence="2 3">
    <name type="scientific">Capronia epimyces CBS 606.96</name>
    <dbReference type="NCBI Taxonomy" id="1182542"/>
    <lineage>
        <taxon>Eukaryota</taxon>
        <taxon>Fungi</taxon>
        <taxon>Dikarya</taxon>
        <taxon>Ascomycota</taxon>
        <taxon>Pezizomycotina</taxon>
        <taxon>Eurotiomycetes</taxon>
        <taxon>Chaetothyriomycetidae</taxon>
        <taxon>Chaetothyriales</taxon>
        <taxon>Herpotrichiellaceae</taxon>
        <taxon>Capronia</taxon>
    </lineage>
</organism>
<dbReference type="Proteomes" id="UP000019478">
    <property type="component" value="Unassembled WGS sequence"/>
</dbReference>
<reference evidence="2 3" key="1">
    <citation type="submission" date="2013-03" db="EMBL/GenBank/DDBJ databases">
        <title>The Genome Sequence of Capronia epimyces CBS 606.96.</title>
        <authorList>
            <consortium name="The Broad Institute Genomics Platform"/>
            <person name="Cuomo C."/>
            <person name="de Hoog S."/>
            <person name="Gorbushina A."/>
            <person name="Walker B."/>
            <person name="Young S.K."/>
            <person name="Zeng Q."/>
            <person name="Gargeya S."/>
            <person name="Fitzgerald M."/>
            <person name="Haas B."/>
            <person name="Abouelleil A."/>
            <person name="Allen A.W."/>
            <person name="Alvarado L."/>
            <person name="Arachchi H.M."/>
            <person name="Berlin A.M."/>
            <person name="Chapman S.B."/>
            <person name="Gainer-Dewar J."/>
            <person name="Goldberg J."/>
            <person name="Griggs A."/>
            <person name="Gujja S."/>
            <person name="Hansen M."/>
            <person name="Howarth C."/>
            <person name="Imamovic A."/>
            <person name="Ireland A."/>
            <person name="Larimer J."/>
            <person name="McCowan C."/>
            <person name="Murphy C."/>
            <person name="Pearson M."/>
            <person name="Poon T.W."/>
            <person name="Priest M."/>
            <person name="Roberts A."/>
            <person name="Saif S."/>
            <person name="Shea T."/>
            <person name="Sisk P."/>
            <person name="Sykes S."/>
            <person name="Wortman J."/>
            <person name="Nusbaum C."/>
            <person name="Birren B."/>
        </authorList>
    </citation>
    <scope>NUCLEOTIDE SEQUENCE [LARGE SCALE GENOMIC DNA]</scope>
    <source>
        <strain evidence="2 3">CBS 606.96</strain>
    </source>
</reference>
<feature type="compositionally biased region" description="Basic and acidic residues" evidence="1">
    <location>
        <begin position="312"/>
        <end position="332"/>
    </location>
</feature>
<dbReference type="OrthoDB" id="4159513at2759"/>
<dbReference type="AlphaFoldDB" id="W9XWE5"/>
<comment type="caution">
    <text evidence="2">The sequence shown here is derived from an EMBL/GenBank/DDBJ whole genome shotgun (WGS) entry which is preliminary data.</text>
</comment>
<dbReference type="HOGENOM" id="CLU_071329_0_0_1"/>
<dbReference type="EMBL" id="AMGY01000004">
    <property type="protein sequence ID" value="EXJ84548.1"/>
    <property type="molecule type" value="Genomic_DNA"/>
</dbReference>
<sequence>MVLLGGLELVAAGYILKEIGKDSKAEEEERERQREREKRRRRRRHSRDDHDHHHHGRYEGSPPSRPSRPQYQQQQQQASQQLRPPPHPAGPPRPYSAPPPQNRPPLVTPSPSGWQPPQQPHPFSSQPQFHPPLQSQGTWPQQQPQLQQWQQPQRPQQIPVQRPNGNSNNVFVPQPPQPSATWYPPPGMHIDLKTGKVQTNMYPPEMLETQTSNQPQKRRDTADSRDQNRNDGRQQQWGHSISSTYTQPQHSYSQPQINVTPAAMAADQGRPSFSSPPPPQGFAELDAETPGRYRLYGHEKSRTKSNSFSGRHARDQYDYEHDLHDPPPAYRE</sequence>
<proteinExistence type="predicted"/>
<feature type="compositionally biased region" description="Polar residues" evidence="1">
    <location>
        <begin position="237"/>
        <end position="259"/>
    </location>
</feature>
<dbReference type="RefSeq" id="XP_007733533.1">
    <property type="nucleotide sequence ID" value="XM_007735343.1"/>
</dbReference>
<gene>
    <name evidence="2" type="ORF">A1O3_05217</name>
</gene>
<feature type="compositionally biased region" description="Pro residues" evidence="1">
    <location>
        <begin position="173"/>
        <end position="187"/>
    </location>
</feature>
<dbReference type="STRING" id="1182542.W9XWE5"/>
<evidence type="ECO:0000313" key="2">
    <source>
        <dbReference type="EMBL" id="EXJ84548.1"/>
    </source>
</evidence>
<keyword evidence="3" id="KW-1185">Reference proteome</keyword>
<feature type="compositionally biased region" description="Low complexity" evidence="1">
    <location>
        <begin position="59"/>
        <end position="82"/>
    </location>
</feature>
<evidence type="ECO:0000256" key="1">
    <source>
        <dbReference type="SAM" id="MobiDB-lite"/>
    </source>
</evidence>
<protein>
    <submittedName>
        <fullName evidence="2">Uncharacterized protein</fullName>
    </submittedName>
</protein>
<feature type="compositionally biased region" description="Pro residues" evidence="1">
    <location>
        <begin position="83"/>
        <end position="108"/>
    </location>
</feature>
<feature type="compositionally biased region" description="Low complexity" evidence="1">
    <location>
        <begin position="109"/>
        <end position="163"/>
    </location>
</feature>
<feature type="region of interest" description="Disordered" evidence="1">
    <location>
        <begin position="12"/>
        <end position="332"/>
    </location>
</feature>
<accession>W9XWE5</accession>
<dbReference type="GeneID" id="19169333"/>
<name>W9XWE5_9EURO</name>